<organism evidence="1 2">
    <name type="scientific">Anaeromassilibacillus senegalensis</name>
    <dbReference type="NCBI Taxonomy" id="1673717"/>
    <lineage>
        <taxon>Bacteria</taxon>
        <taxon>Bacillati</taxon>
        <taxon>Bacillota</taxon>
        <taxon>Clostridia</taxon>
        <taxon>Eubacteriales</taxon>
        <taxon>Acutalibacteraceae</taxon>
        <taxon>Anaeromassilibacillus</taxon>
    </lineage>
</organism>
<sequence>MNRIRIHRGRHYRSRRRTFFVRSMLCRFLDCAARHTGRHGRFLMRMRAKLNGGRI</sequence>
<dbReference type="EMBL" id="JAFBIT010000001">
    <property type="protein sequence ID" value="MCF2651888.1"/>
    <property type="molecule type" value="Genomic_DNA"/>
</dbReference>
<evidence type="ECO:0000313" key="1">
    <source>
        <dbReference type="EMBL" id="MCF2651888.1"/>
    </source>
</evidence>
<protein>
    <submittedName>
        <fullName evidence="1">Uncharacterized protein</fullName>
    </submittedName>
</protein>
<comment type="caution">
    <text evidence="1">The sequence shown here is derived from an EMBL/GenBank/DDBJ whole genome shotgun (WGS) entry which is preliminary data.</text>
</comment>
<name>A0ABS9CLR0_9FIRM</name>
<evidence type="ECO:0000313" key="2">
    <source>
        <dbReference type="Proteomes" id="UP001299220"/>
    </source>
</evidence>
<dbReference type="Proteomes" id="UP001299220">
    <property type="component" value="Unassembled WGS sequence"/>
</dbReference>
<keyword evidence="2" id="KW-1185">Reference proteome</keyword>
<accession>A0ABS9CLR0</accession>
<proteinExistence type="predicted"/>
<dbReference type="RefSeq" id="WP_235322905.1">
    <property type="nucleotide sequence ID" value="NZ_JAFBIT010000001.1"/>
</dbReference>
<reference evidence="1 2" key="1">
    <citation type="submission" date="2020-12" db="EMBL/GenBank/DDBJ databases">
        <title>Whole genome sequences of gut porcine anaerobes.</title>
        <authorList>
            <person name="Kubasova T."/>
            <person name="Jahodarova E."/>
            <person name="Rychlik I."/>
        </authorList>
    </citation>
    <scope>NUCLEOTIDE SEQUENCE [LARGE SCALE GENOMIC DNA]</scope>
    <source>
        <strain evidence="1 2">An867</strain>
    </source>
</reference>
<gene>
    <name evidence="1" type="ORF">JQM67_04675</name>
</gene>